<evidence type="ECO:0000259" key="1">
    <source>
        <dbReference type="Pfam" id="PF01936"/>
    </source>
</evidence>
<feature type="non-terminal residue" evidence="2">
    <location>
        <position position="119"/>
    </location>
</feature>
<gene>
    <name evidence="2" type="ORF">SM757_35165</name>
</gene>
<name>A0ABU5ISF7_9BURK</name>
<dbReference type="InterPro" id="IPR021139">
    <property type="entry name" value="NYN"/>
</dbReference>
<keyword evidence="3" id="KW-1185">Reference proteome</keyword>
<feature type="non-terminal residue" evidence="2">
    <location>
        <position position="1"/>
    </location>
</feature>
<dbReference type="Proteomes" id="UP001293718">
    <property type="component" value="Unassembled WGS sequence"/>
</dbReference>
<accession>A0ABU5ISF7</accession>
<protein>
    <submittedName>
        <fullName evidence="2">NYN domain-containing protein</fullName>
    </submittedName>
</protein>
<dbReference type="Pfam" id="PF01936">
    <property type="entry name" value="NYN"/>
    <property type="match status" value="1"/>
</dbReference>
<evidence type="ECO:0000313" key="3">
    <source>
        <dbReference type="Proteomes" id="UP001293718"/>
    </source>
</evidence>
<evidence type="ECO:0000313" key="2">
    <source>
        <dbReference type="EMBL" id="MDZ5461824.1"/>
    </source>
</evidence>
<dbReference type="RefSeq" id="WP_322468888.1">
    <property type="nucleotide sequence ID" value="NZ_JAXOJX010000229.1"/>
</dbReference>
<reference evidence="2 3" key="1">
    <citation type="submission" date="2023-11" db="EMBL/GenBank/DDBJ databases">
        <title>Draft genome of Azohydromonas lata strain H1 (DSM1123), a polyhydroxyalkanoate producer.</title>
        <authorList>
            <person name="Traversa D."/>
            <person name="D'Addabbo P."/>
            <person name="Pazzani C."/>
            <person name="Manzari C."/>
            <person name="Chiara M."/>
            <person name="Scrascia M."/>
        </authorList>
    </citation>
    <scope>NUCLEOTIDE SEQUENCE [LARGE SCALE GENOMIC DNA]</scope>
    <source>
        <strain evidence="2 3">H1</strain>
    </source>
</reference>
<organism evidence="2 3">
    <name type="scientific">Azohydromonas lata</name>
    <dbReference type="NCBI Taxonomy" id="45677"/>
    <lineage>
        <taxon>Bacteria</taxon>
        <taxon>Pseudomonadati</taxon>
        <taxon>Pseudomonadota</taxon>
        <taxon>Betaproteobacteria</taxon>
        <taxon>Burkholderiales</taxon>
        <taxon>Sphaerotilaceae</taxon>
        <taxon>Azohydromonas</taxon>
    </lineage>
</organism>
<dbReference type="EMBL" id="JAXOJX010000229">
    <property type="protein sequence ID" value="MDZ5461824.1"/>
    <property type="molecule type" value="Genomic_DNA"/>
</dbReference>
<dbReference type="Gene3D" id="3.40.50.1010">
    <property type="entry name" value="5'-nuclease"/>
    <property type="match status" value="1"/>
</dbReference>
<comment type="caution">
    <text evidence="2">The sequence shown here is derived from an EMBL/GenBank/DDBJ whole genome shotgun (WGS) entry which is preliminary data.</text>
</comment>
<proteinExistence type="predicted"/>
<feature type="domain" description="NYN" evidence="1">
    <location>
        <begin position="2"/>
        <end position="76"/>
    </location>
</feature>
<sequence length="119" mass="13253">RAFEDVLMYEGVITHYLPKGPEGEKGIDVWLALEAFEMAIYKRYDVLALIAGDGDFVPLARKLNTLGTRVMLLGWDFSFSDSAGNLREMKTSQLLYGEVPYALRMAEVMDASREGGDPA</sequence>